<dbReference type="STRING" id="1384459.GL4_1800"/>
<organism evidence="1 2">
    <name type="scientific">Methyloceanibacter caenitepidi</name>
    <dbReference type="NCBI Taxonomy" id="1384459"/>
    <lineage>
        <taxon>Bacteria</taxon>
        <taxon>Pseudomonadati</taxon>
        <taxon>Pseudomonadota</taxon>
        <taxon>Alphaproteobacteria</taxon>
        <taxon>Hyphomicrobiales</taxon>
        <taxon>Hyphomicrobiaceae</taxon>
        <taxon>Methyloceanibacter</taxon>
    </lineage>
</organism>
<name>A0A0A8K5I0_9HYPH</name>
<accession>A0A0A8K5I0</accession>
<dbReference type="Proteomes" id="UP000031643">
    <property type="component" value="Chromosome"/>
</dbReference>
<dbReference type="KEGG" id="mcg:GL4_1800"/>
<sequence>MLGNRFLGDRIEHRSNLSSDMGLEGGGHTCIRLGGFDDSIVWPLGALTGVDRHAPLSLVLVVFGHNGSLSVRSARRL</sequence>
<keyword evidence="2" id="KW-1185">Reference proteome</keyword>
<dbReference type="AlphaFoldDB" id="A0A0A8K5I0"/>
<evidence type="ECO:0000313" key="1">
    <source>
        <dbReference type="EMBL" id="BAQ17254.1"/>
    </source>
</evidence>
<proteinExistence type="predicted"/>
<gene>
    <name evidence="1" type="ORF">GL4_1800</name>
</gene>
<reference evidence="1 2" key="1">
    <citation type="submission" date="2014-09" db="EMBL/GenBank/DDBJ databases">
        <title>Genome sequencing of Methyloceanibacter caenitepidi Gela4.</title>
        <authorList>
            <person name="Takeuchi M."/>
            <person name="Susumu S."/>
            <person name="Kamagata Y."/>
            <person name="Oshima K."/>
            <person name="Hattori M."/>
            <person name="Iwasaki W."/>
        </authorList>
    </citation>
    <scope>NUCLEOTIDE SEQUENCE [LARGE SCALE GENOMIC DNA]</scope>
    <source>
        <strain evidence="1 2">Gela4</strain>
    </source>
</reference>
<evidence type="ECO:0000313" key="2">
    <source>
        <dbReference type="Proteomes" id="UP000031643"/>
    </source>
</evidence>
<dbReference type="HOGENOM" id="CLU_2634000_0_0_5"/>
<protein>
    <submittedName>
        <fullName evidence="1">Uncharacterized protein</fullName>
    </submittedName>
</protein>
<dbReference type="EMBL" id="AP014648">
    <property type="protein sequence ID" value="BAQ17254.1"/>
    <property type="molecule type" value="Genomic_DNA"/>
</dbReference>